<comment type="caution">
    <text evidence="8">The sequence shown here is derived from an EMBL/GenBank/DDBJ whole genome shotgun (WGS) entry which is preliminary data.</text>
</comment>
<evidence type="ECO:0000256" key="6">
    <source>
        <dbReference type="ARBA" id="ARBA00047628"/>
    </source>
</evidence>
<evidence type="ECO:0000313" key="9">
    <source>
        <dbReference type="Proteomes" id="UP000240322"/>
    </source>
</evidence>
<dbReference type="EMBL" id="NEXE01000220">
    <property type="protein sequence ID" value="PSN86069.1"/>
    <property type="molecule type" value="Genomic_DNA"/>
</dbReference>
<comment type="catalytic activity">
    <reaction evidence="6">
        <text>2 D-glyceraldehyde 3-phosphate = 4-(hydroxymethyl)-2-furancarboxaldehyde phosphate + phosphate + 2 H2O</text>
        <dbReference type="Rhea" id="RHEA:43536"/>
        <dbReference type="ChEBI" id="CHEBI:15377"/>
        <dbReference type="ChEBI" id="CHEBI:43474"/>
        <dbReference type="ChEBI" id="CHEBI:59776"/>
        <dbReference type="ChEBI" id="CHEBI:83407"/>
        <dbReference type="EC" id="4.2.3.153"/>
    </reaction>
</comment>
<dbReference type="EC" id="4.2.3.153" evidence="2"/>
<protein>
    <recommendedName>
        <fullName evidence="2">(5-formylfuran-3-yl)methyl phosphate synthase</fullName>
        <ecNumber evidence="2">4.2.3.153</ecNumber>
    </recommendedName>
    <alternativeName>
        <fullName evidence="5">4-(hydroxymethyl)-2-furancarboxaldehyde-phosphate synthase</fullName>
    </alternativeName>
</protein>
<evidence type="ECO:0000256" key="1">
    <source>
        <dbReference type="ARBA" id="ARBA00003810"/>
    </source>
</evidence>
<dbReference type="GO" id="GO:0016829">
    <property type="term" value="F:lyase activity"/>
    <property type="evidence" value="ECO:0007669"/>
    <property type="project" value="UniProtKB-KW"/>
</dbReference>
<feature type="active site" description="Proton acceptor" evidence="7">
    <location>
        <position position="85"/>
    </location>
</feature>
<keyword evidence="3" id="KW-0456">Lyase</keyword>
<dbReference type="Proteomes" id="UP000240322">
    <property type="component" value="Unassembled WGS sequence"/>
</dbReference>
<evidence type="ECO:0000256" key="5">
    <source>
        <dbReference type="ARBA" id="ARBA00032523"/>
    </source>
</evidence>
<dbReference type="PIRSF" id="PIRSF015957">
    <property type="entry name" value="UCP015957"/>
    <property type="match status" value="1"/>
</dbReference>
<dbReference type="SUPFAM" id="SSF51366">
    <property type="entry name" value="Ribulose-phoshate binding barrel"/>
    <property type="match status" value="1"/>
</dbReference>
<evidence type="ECO:0000256" key="7">
    <source>
        <dbReference type="PIRSR" id="PIRSR015957-1"/>
    </source>
</evidence>
<evidence type="ECO:0000313" key="8">
    <source>
        <dbReference type="EMBL" id="PSN86069.1"/>
    </source>
</evidence>
<organism evidence="8 9">
    <name type="scientific">Candidatus Marsarchaeota G2 archaeon OSP_D</name>
    <dbReference type="NCBI Taxonomy" id="1978157"/>
    <lineage>
        <taxon>Archaea</taxon>
        <taxon>Candidatus Marsarchaeota</taxon>
        <taxon>Candidatus Marsarchaeota group 2</taxon>
    </lineage>
</organism>
<evidence type="ECO:0000256" key="2">
    <source>
        <dbReference type="ARBA" id="ARBA00012553"/>
    </source>
</evidence>
<dbReference type="AlphaFoldDB" id="A0A2R6AIA1"/>
<dbReference type="Pfam" id="PF04476">
    <property type="entry name" value="4HFCP_synth"/>
    <property type="match status" value="1"/>
</dbReference>
<proteinExistence type="predicted"/>
<accession>A0A2R6AIA1</accession>
<sequence>MLLMVSVQDLDEATEAVKGGADIVDVKNLKEMTVGSNFPPVIRRVREAFPKEIHVSVTLGVVPNQPGTVALAVYGAAALNATSVKVGFVNSDYEMALRILRESKRALEGSETKLVAATFADSHLYGGIDPTLVVKLAKESGSDGILIDTLTKDGRNLFDFMDEGVLKDLVVEAKDLGMSTALSGSLRIENLDTLVRINPDIVGVRGAVCTNGDREGGKVAASAVARLKEEIKLRMEGKINVYASWLKPKA</sequence>
<gene>
    <name evidence="8" type="ORF">B9Q03_11910</name>
</gene>
<keyword evidence="4" id="KW-0704">Schiff base</keyword>
<feature type="active site" description="Schiff-base intermediate with substrate" evidence="7">
    <location>
        <position position="27"/>
    </location>
</feature>
<evidence type="ECO:0000256" key="4">
    <source>
        <dbReference type="ARBA" id="ARBA00023270"/>
    </source>
</evidence>
<dbReference type="InterPro" id="IPR007565">
    <property type="entry name" value="4HFCP_synth"/>
</dbReference>
<reference evidence="8 9" key="1">
    <citation type="submission" date="2017-04" db="EMBL/GenBank/DDBJ databases">
        <title>Novel microbial lineages endemic to geothermal iron-oxide mats fill important gaps in the evolutionary history of Archaea.</title>
        <authorList>
            <person name="Jay Z.J."/>
            <person name="Beam J.P."/>
            <person name="Dlakic M."/>
            <person name="Rusch D.B."/>
            <person name="Kozubal M.A."/>
            <person name="Inskeep W.P."/>
        </authorList>
    </citation>
    <scope>NUCLEOTIDE SEQUENCE [LARGE SCALE GENOMIC DNA]</scope>
    <source>
        <strain evidence="8">OSP_D</strain>
    </source>
</reference>
<name>A0A2R6AIA1_9ARCH</name>
<dbReference type="InterPro" id="IPR011060">
    <property type="entry name" value="RibuloseP-bd_barrel"/>
</dbReference>
<evidence type="ECO:0000256" key="3">
    <source>
        <dbReference type="ARBA" id="ARBA00023239"/>
    </source>
</evidence>
<comment type="function">
    <text evidence="1">Catalyzes the formation of 4-(hydroxymethyl)-2-furancarboxaldehyde phosphate (4-HFC-P) from two molecules of glyceraldehyde-3-P (GA-3-P).</text>
</comment>